<reference evidence="5 7" key="1">
    <citation type="submission" date="2017-03" db="EMBL/GenBank/DDBJ databases">
        <title>Draft genome sequence of Moraxella equi CCUG 4950T type strain.</title>
        <authorList>
            <person name="Salva-Serra F."/>
            <person name="Engstrom-Jakobsson H."/>
            <person name="Thorell K."/>
            <person name="Jaen-Luchoro D."/>
            <person name="Gonzales-Siles L."/>
            <person name="Karlsson R."/>
            <person name="Yazdan S."/>
            <person name="Boulund F."/>
            <person name="Johnning A."/>
            <person name="Engstrand L."/>
            <person name="Kristiansson E."/>
            <person name="Moore E."/>
        </authorList>
    </citation>
    <scope>NUCLEOTIDE SEQUENCE [LARGE SCALE GENOMIC DNA]</scope>
    <source>
        <strain evidence="5 7">CCUG 4950</strain>
    </source>
</reference>
<feature type="region of interest" description="Disordered" evidence="2">
    <location>
        <begin position="130"/>
        <end position="159"/>
    </location>
</feature>
<dbReference type="Gene3D" id="1.10.287.110">
    <property type="entry name" value="DnaJ domain"/>
    <property type="match status" value="1"/>
</dbReference>
<reference evidence="6 8" key="2">
    <citation type="submission" date="2018-06" db="EMBL/GenBank/DDBJ databases">
        <authorList>
            <consortium name="Pathogen Informatics"/>
            <person name="Doyle S."/>
        </authorList>
    </citation>
    <scope>NUCLEOTIDE SEQUENCE [LARGE SCALE GENOMIC DNA]</scope>
    <source>
        <strain evidence="6 8">NCTC11012</strain>
    </source>
</reference>
<dbReference type="Gene3D" id="1.20.1270.180">
    <property type="match status" value="1"/>
</dbReference>
<evidence type="ECO:0000313" key="6">
    <source>
        <dbReference type="EMBL" id="STZ04668.1"/>
    </source>
</evidence>
<dbReference type="InterPro" id="IPR008523">
    <property type="entry name" value="DUF805"/>
</dbReference>
<dbReference type="Pfam" id="PF00226">
    <property type="entry name" value="DnaJ"/>
    <property type="match status" value="1"/>
</dbReference>
<dbReference type="SUPFAM" id="SSF46565">
    <property type="entry name" value="Chaperone J-domain"/>
    <property type="match status" value="1"/>
</dbReference>
<keyword evidence="7" id="KW-1185">Reference proteome</keyword>
<feature type="compositionally biased region" description="Polar residues" evidence="2">
    <location>
        <begin position="80"/>
        <end position="115"/>
    </location>
</feature>
<evidence type="ECO:0000256" key="2">
    <source>
        <dbReference type="SAM" id="MobiDB-lite"/>
    </source>
</evidence>
<keyword evidence="3" id="KW-1133">Transmembrane helix</keyword>
<feature type="domain" description="J" evidence="4">
    <location>
        <begin position="6"/>
        <end position="71"/>
    </location>
</feature>
<keyword evidence="1" id="KW-0143">Chaperone</keyword>
<dbReference type="PROSITE" id="PS50076">
    <property type="entry name" value="DNAJ_2"/>
    <property type="match status" value="1"/>
</dbReference>
<dbReference type="GO" id="GO:0016020">
    <property type="term" value="C:membrane"/>
    <property type="evidence" value="ECO:0007669"/>
    <property type="project" value="InterPro"/>
</dbReference>
<dbReference type="SMART" id="SM00271">
    <property type="entry name" value="DnaJ"/>
    <property type="match status" value="1"/>
</dbReference>
<name>A0A378QV40_9GAMM</name>
<evidence type="ECO:0000313" key="7">
    <source>
        <dbReference type="Proteomes" id="UP000190777"/>
    </source>
</evidence>
<dbReference type="EMBL" id="UGQF01000001">
    <property type="protein sequence ID" value="STZ04668.1"/>
    <property type="molecule type" value="Genomic_DNA"/>
</dbReference>
<dbReference type="Proteomes" id="UP000190777">
    <property type="component" value="Unassembled WGS sequence"/>
</dbReference>
<dbReference type="Proteomes" id="UP000254618">
    <property type="component" value="Unassembled WGS sequence"/>
</dbReference>
<dbReference type="InterPro" id="IPR052763">
    <property type="entry name" value="DnaJ_C4"/>
</dbReference>
<dbReference type="InterPro" id="IPR001623">
    <property type="entry name" value="DnaJ_domain"/>
</dbReference>
<evidence type="ECO:0000256" key="3">
    <source>
        <dbReference type="SAM" id="Phobius"/>
    </source>
</evidence>
<feature type="region of interest" description="Disordered" evidence="2">
    <location>
        <begin position="76"/>
        <end position="115"/>
    </location>
</feature>
<proteinExistence type="predicted"/>
<sequence length="602" mass="68874">MKKFRTHYDNLNVARTADIAVIKAAYKALAQKYHPDRNPDNPNAERIMQIINKAYEVLSDPIRRAEHDKWIDEQERWAGQSHQSTNQSSNAYQNTASGSSSAGHSNEHASQNTHHQTNGYQRYYEYANGNQDKHSHQNDDKHNSNNQQKHYYKNDNYNDDRKIANKPSFWSFGRMRRTTYIILSIPTIFILMIVRIAVYGGLGSSPSFASLLIATMIELVPWSFLAFIGAKRLHDCNYKAWWIVMPFVVIAMWFWKPTQGANRFGADPRDDYFDDEIEIEKDNSIWIGVAIFLFYNLVLSPKMIDEQQKYENRQNNTPTYQDNQPSNTQTPNISPNDIVTPNINNEPQLSPQLVLAEAQNNYNNAVANINAVWNSLHPSIQDFLRAEQRAINKKREADCTAYGNAQSTDKDLAKAYRYACEVPQLNERVEFLKTQLNTVVTPPTPKNVGPAYYQNQQSSQNGYHLNYLINDTVKKSLLFLDRDSASYDGYSHKLDNHDITYADVNNDGIKDAVVALRYCEVINCHATTKSSELAVYLGVGNNQYLYGDIRTLGIDLSIRVAHDGVINAQSKYYSEHEDPDCYPSITTNNGFTFDNGKLKDIY</sequence>
<evidence type="ECO:0000259" key="4">
    <source>
        <dbReference type="PROSITE" id="PS50076"/>
    </source>
</evidence>
<protein>
    <submittedName>
        <fullName evidence="6">Chaperone protein DnaJ</fullName>
    </submittedName>
</protein>
<evidence type="ECO:0000313" key="5">
    <source>
        <dbReference type="EMBL" id="OPH39000.1"/>
    </source>
</evidence>
<feature type="region of interest" description="Disordered" evidence="2">
    <location>
        <begin position="314"/>
        <end position="345"/>
    </location>
</feature>
<feature type="transmembrane region" description="Helical" evidence="3">
    <location>
        <begin position="240"/>
        <end position="255"/>
    </location>
</feature>
<organism evidence="6 8">
    <name type="scientific">Moraxella equi</name>
    <dbReference type="NCBI Taxonomy" id="60442"/>
    <lineage>
        <taxon>Bacteria</taxon>
        <taxon>Pseudomonadati</taxon>
        <taxon>Pseudomonadota</taxon>
        <taxon>Gammaproteobacteria</taxon>
        <taxon>Moraxellales</taxon>
        <taxon>Moraxellaceae</taxon>
        <taxon>Moraxella</taxon>
    </lineage>
</organism>
<evidence type="ECO:0000256" key="1">
    <source>
        <dbReference type="ARBA" id="ARBA00023186"/>
    </source>
</evidence>
<feature type="transmembrane region" description="Helical" evidence="3">
    <location>
        <begin position="208"/>
        <end position="228"/>
    </location>
</feature>
<dbReference type="AlphaFoldDB" id="A0A378QV40"/>
<dbReference type="PRINTS" id="PR00625">
    <property type="entry name" value="JDOMAIN"/>
</dbReference>
<feature type="compositionally biased region" description="Basic and acidic residues" evidence="2">
    <location>
        <begin position="131"/>
        <end position="143"/>
    </location>
</feature>
<keyword evidence="3" id="KW-0472">Membrane</keyword>
<dbReference type="PANTHER" id="PTHR44825">
    <property type="match status" value="1"/>
</dbReference>
<dbReference type="EMBL" id="MXAP01000047">
    <property type="protein sequence ID" value="OPH39000.1"/>
    <property type="molecule type" value="Genomic_DNA"/>
</dbReference>
<evidence type="ECO:0000313" key="8">
    <source>
        <dbReference type="Proteomes" id="UP000254618"/>
    </source>
</evidence>
<dbReference type="CDD" id="cd06257">
    <property type="entry name" value="DnaJ"/>
    <property type="match status" value="1"/>
</dbReference>
<dbReference type="Pfam" id="PF05656">
    <property type="entry name" value="DUF805"/>
    <property type="match status" value="1"/>
</dbReference>
<dbReference type="PANTHER" id="PTHR44825:SF1">
    <property type="entry name" value="DNAJ HOMOLOG SUBFAMILY C MEMBER 4"/>
    <property type="match status" value="1"/>
</dbReference>
<gene>
    <name evidence="6" type="primary">dnaJ_3</name>
    <name evidence="5" type="ORF">B5J93_04945</name>
    <name evidence="6" type="ORF">NCTC11012_02955</name>
</gene>
<dbReference type="RefSeq" id="WP_079325132.1">
    <property type="nucleotide sequence ID" value="NZ_MXAP01000047.1"/>
</dbReference>
<dbReference type="InterPro" id="IPR036869">
    <property type="entry name" value="J_dom_sf"/>
</dbReference>
<keyword evidence="3" id="KW-0812">Transmembrane</keyword>
<accession>A0A378QV40</accession>
<feature type="transmembrane region" description="Helical" evidence="3">
    <location>
        <begin position="180"/>
        <end position="202"/>
    </location>
</feature>